<dbReference type="Pfam" id="PF13439">
    <property type="entry name" value="Glyco_transf_4"/>
    <property type="match status" value="1"/>
</dbReference>
<protein>
    <submittedName>
        <fullName evidence="3">Glycosyltransferase Gtf1</fullName>
        <ecNumber evidence="3">2.4.1.-</ecNumber>
    </submittedName>
</protein>
<gene>
    <name evidence="3" type="primary">gtf1_42</name>
    <name evidence="3" type="ORF">SDC9_108103</name>
</gene>
<feature type="domain" description="Glycosyl transferase family 1" evidence="1">
    <location>
        <begin position="215"/>
        <end position="358"/>
    </location>
</feature>
<dbReference type="InterPro" id="IPR028098">
    <property type="entry name" value="Glyco_trans_4-like_N"/>
</dbReference>
<organism evidence="3">
    <name type="scientific">bioreactor metagenome</name>
    <dbReference type="NCBI Taxonomy" id="1076179"/>
    <lineage>
        <taxon>unclassified sequences</taxon>
        <taxon>metagenomes</taxon>
        <taxon>ecological metagenomes</taxon>
    </lineage>
</organism>
<reference evidence="3" key="1">
    <citation type="submission" date="2019-08" db="EMBL/GenBank/DDBJ databases">
        <authorList>
            <person name="Kucharzyk K."/>
            <person name="Murdoch R.W."/>
            <person name="Higgins S."/>
            <person name="Loffler F."/>
        </authorList>
    </citation>
    <scope>NUCLEOTIDE SEQUENCE</scope>
</reference>
<keyword evidence="3" id="KW-0328">Glycosyltransferase</keyword>
<comment type="caution">
    <text evidence="3">The sequence shown here is derived from an EMBL/GenBank/DDBJ whole genome shotgun (WGS) entry which is preliminary data.</text>
</comment>
<dbReference type="PANTHER" id="PTHR12526:SF637">
    <property type="entry name" value="GLYCOSYLTRANSFERASE EPSF-RELATED"/>
    <property type="match status" value="1"/>
</dbReference>
<dbReference type="AlphaFoldDB" id="A0A645B739"/>
<dbReference type="Gene3D" id="3.40.50.2000">
    <property type="entry name" value="Glycogen Phosphorylase B"/>
    <property type="match status" value="2"/>
</dbReference>
<dbReference type="EMBL" id="VSSQ01018234">
    <property type="protein sequence ID" value="MPM61245.1"/>
    <property type="molecule type" value="Genomic_DNA"/>
</dbReference>
<evidence type="ECO:0000259" key="2">
    <source>
        <dbReference type="Pfam" id="PF13439"/>
    </source>
</evidence>
<accession>A0A645B739</accession>
<name>A0A645B739_9ZZZZ</name>
<dbReference type="SUPFAM" id="SSF53756">
    <property type="entry name" value="UDP-Glycosyltransferase/glycogen phosphorylase"/>
    <property type="match status" value="1"/>
</dbReference>
<dbReference type="Pfam" id="PF00534">
    <property type="entry name" value="Glycos_transf_1"/>
    <property type="match status" value="1"/>
</dbReference>
<dbReference type="GO" id="GO:0016757">
    <property type="term" value="F:glycosyltransferase activity"/>
    <property type="evidence" value="ECO:0007669"/>
    <property type="project" value="UniProtKB-KW"/>
</dbReference>
<dbReference type="CDD" id="cd03811">
    <property type="entry name" value="GT4_GT28_WabH-like"/>
    <property type="match status" value="1"/>
</dbReference>
<keyword evidence="3" id="KW-0808">Transferase</keyword>
<dbReference type="EC" id="2.4.1.-" evidence="3"/>
<evidence type="ECO:0000313" key="3">
    <source>
        <dbReference type="EMBL" id="MPM61245.1"/>
    </source>
</evidence>
<evidence type="ECO:0000259" key="1">
    <source>
        <dbReference type="Pfam" id="PF00534"/>
    </source>
</evidence>
<proteinExistence type="predicted"/>
<dbReference type="InterPro" id="IPR001296">
    <property type="entry name" value="Glyco_trans_1"/>
</dbReference>
<sequence>MKKRVLFVNDEMTLGGVSRILNNLMASLDQDRYEIDLLVLHPHGDLMSEIPHGINLITSTTFFDSVDTDIRTAIRGGQFKSIIHKIVFFMNMKSGSIIKKIISERAKILTKDYDVEFAAKEGFCTIFTAFGSTPVKLNWIQTDYRENNYARRHMKLLKQALARIDMNIACSKQVAESFSEVFGVDNIKVIRNLIDEKTIRNLANQSVELNFFQNKTVNLIAVARFHPQKGLNRLIEALRYIKEFESDVRLILIGDGPLMEDLQEQVRKANLEKEVLFMGYQINPYPYVKMADLFVLSSHYEGYPTIVIESLICSTPVLAMNVAGVEDQITENYHGWIIPNRQKDLNSKLLKIVRNKENLLKQKVALSNFHYDNGAILKEICYYIDNLGEGIKNDESTE</sequence>
<dbReference type="PANTHER" id="PTHR12526">
    <property type="entry name" value="GLYCOSYLTRANSFERASE"/>
    <property type="match status" value="1"/>
</dbReference>
<feature type="domain" description="Glycosyltransferase subfamily 4-like N-terminal" evidence="2">
    <location>
        <begin position="15"/>
        <end position="196"/>
    </location>
</feature>